<keyword evidence="1" id="KW-0812">Transmembrane</keyword>
<gene>
    <name evidence="2" type="ORF">QO010_003534</name>
</gene>
<sequence>MKGFALTETLVAVAIAGLIVTALLWLQVDYVALARRALAQGRPDAEVRSLQQQARTFDSCASPKATLAQSQFGLAARVGELDTPLMGLPAKAQVRTAAAYRADGQPRGGWSSASIERRGATMAVIALRCDLAELCNYDIAKGECRGS</sequence>
<evidence type="ECO:0000256" key="1">
    <source>
        <dbReference type="SAM" id="Phobius"/>
    </source>
</evidence>
<feature type="transmembrane region" description="Helical" evidence="1">
    <location>
        <begin position="6"/>
        <end position="26"/>
    </location>
</feature>
<evidence type="ECO:0000313" key="2">
    <source>
        <dbReference type="EMBL" id="MDQ0465742.1"/>
    </source>
</evidence>
<accession>A0ABU0IUQ2</accession>
<dbReference type="Proteomes" id="UP001228905">
    <property type="component" value="Unassembled WGS sequence"/>
</dbReference>
<dbReference type="EMBL" id="JAUSVS010000008">
    <property type="protein sequence ID" value="MDQ0465742.1"/>
    <property type="molecule type" value="Genomic_DNA"/>
</dbReference>
<dbReference type="RefSeq" id="WP_307351324.1">
    <property type="nucleotide sequence ID" value="NZ_JAUSVS010000008.1"/>
</dbReference>
<keyword evidence="1" id="KW-1133">Transmembrane helix</keyword>
<keyword evidence="1" id="KW-0472">Membrane</keyword>
<name>A0ABU0IUQ2_9CAUL</name>
<organism evidence="2 3">
    <name type="scientific">Caulobacter ginsengisoli</name>
    <dbReference type="NCBI Taxonomy" id="400775"/>
    <lineage>
        <taxon>Bacteria</taxon>
        <taxon>Pseudomonadati</taxon>
        <taxon>Pseudomonadota</taxon>
        <taxon>Alphaproteobacteria</taxon>
        <taxon>Caulobacterales</taxon>
        <taxon>Caulobacteraceae</taxon>
        <taxon>Caulobacter</taxon>
    </lineage>
</organism>
<comment type="caution">
    <text evidence="2">The sequence shown here is derived from an EMBL/GenBank/DDBJ whole genome shotgun (WGS) entry which is preliminary data.</text>
</comment>
<reference evidence="2 3" key="1">
    <citation type="submission" date="2023-07" db="EMBL/GenBank/DDBJ databases">
        <title>Genomic Encyclopedia of Type Strains, Phase IV (KMG-IV): sequencing the most valuable type-strain genomes for metagenomic binning, comparative biology and taxonomic classification.</title>
        <authorList>
            <person name="Goeker M."/>
        </authorList>
    </citation>
    <scope>NUCLEOTIDE SEQUENCE [LARGE SCALE GENOMIC DNA]</scope>
    <source>
        <strain evidence="2 3">DSM 18695</strain>
    </source>
</reference>
<evidence type="ECO:0000313" key="3">
    <source>
        <dbReference type="Proteomes" id="UP001228905"/>
    </source>
</evidence>
<keyword evidence="3" id="KW-1185">Reference proteome</keyword>
<proteinExistence type="predicted"/>
<protein>
    <submittedName>
        <fullName evidence="2">Type II secretory pathway pseudopilin PulG</fullName>
    </submittedName>
</protein>